<dbReference type="EMBL" id="UFXQ01000001">
    <property type="protein sequence ID" value="STC69501.1"/>
    <property type="molecule type" value="Genomic_DNA"/>
</dbReference>
<gene>
    <name evidence="1" type="ORF">NCTC11862_01296</name>
</gene>
<dbReference type="Proteomes" id="UP000254467">
    <property type="component" value="Unassembled WGS sequence"/>
</dbReference>
<evidence type="ECO:0000313" key="1">
    <source>
        <dbReference type="EMBL" id="STC69501.1"/>
    </source>
</evidence>
<reference evidence="1 2" key="1">
    <citation type="submission" date="2018-06" db="EMBL/GenBank/DDBJ databases">
        <authorList>
            <consortium name="Pathogen Informatics"/>
            <person name="Doyle S."/>
        </authorList>
    </citation>
    <scope>NUCLEOTIDE SEQUENCE [LARGE SCALE GENOMIC DNA]</scope>
    <source>
        <strain evidence="1 2">NCTC11862</strain>
    </source>
</reference>
<dbReference type="STRING" id="35756.GCA_001044155_00738"/>
<organism evidence="1 2">
    <name type="scientific">Corynebacterium pilosum</name>
    <dbReference type="NCBI Taxonomy" id="35756"/>
    <lineage>
        <taxon>Bacteria</taxon>
        <taxon>Bacillati</taxon>
        <taxon>Actinomycetota</taxon>
        <taxon>Actinomycetes</taxon>
        <taxon>Mycobacteriales</taxon>
        <taxon>Corynebacteriaceae</taxon>
        <taxon>Corynebacterium</taxon>
    </lineage>
</organism>
<dbReference type="AlphaFoldDB" id="A0A376CLX7"/>
<accession>A0A376CLX7</accession>
<keyword evidence="2" id="KW-1185">Reference proteome</keyword>
<proteinExistence type="predicted"/>
<protein>
    <submittedName>
        <fullName evidence="1">Uncharacterized protein</fullName>
    </submittedName>
</protein>
<evidence type="ECO:0000313" key="2">
    <source>
        <dbReference type="Proteomes" id="UP000254467"/>
    </source>
</evidence>
<sequence length="36" mass="3847">MSPIEQIQLQLNEFLGQLIHAGSSTSSTIALALGMF</sequence>
<name>A0A376CLX7_9CORY</name>